<gene>
    <name evidence="9" type="primary">leuB_1</name>
    <name evidence="9" type="ORF">NCTC11801_01386</name>
</gene>
<keyword evidence="6" id="KW-0520">NAD</keyword>
<evidence type="ECO:0000256" key="2">
    <source>
        <dbReference type="ARBA" id="ARBA00022605"/>
    </source>
</evidence>
<dbReference type="Proteomes" id="UP000254208">
    <property type="component" value="Unassembled WGS sequence"/>
</dbReference>
<protein>
    <submittedName>
        <fullName evidence="9">3-isopropylmalate dehydrogenase</fullName>
        <ecNumber evidence="9">1.1.1.85</ecNumber>
    </submittedName>
</protein>
<evidence type="ECO:0000256" key="3">
    <source>
        <dbReference type="ARBA" id="ARBA00022723"/>
    </source>
</evidence>
<sequence>MYEPAGGSAPDIAGKNIANPIAQILSASMLLRFSLDQTDAADTIERAVNKALEEGYRTSDLAGAGQSISTSEMGDIIARYIAEGV</sequence>
<dbReference type="GO" id="GO:0046872">
    <property type="term" value="F:metal ion binding"/>
    <property type="evidence" value="ECO:0007669"/>
    <property type="project" value="UniProtKB-KW"/>
</dbReference>
<keyword evidence="3" id="KW-0479">Metal-binding</keyword>
<dbReference type="GO" id="GO:0009098">
    <property type="term" value="P:L-leucine biosynthetic process"/>
    <property type="evidence" value="ECO:0007669"/>
    <property type="project" value="UniProtKB-KW"/>
</dbReference>
<organism evidence="9 10">
    <name type="scientific">Providencia rettgeri</name>
    <dbReference type="NCBI Taxonomy" id="587"/>
    <lineage>
        <taxon>Bacteria</taxon>
        <taxon>Pseudomonadati</taxon>
        <taxon>Pseudomonadota</taxon>
        <taxon>Gammaproteobacteria</taxon>
        <taxon>Enterobacterales</taxon>
        <taxon>Morganellaceae</taxon>
        <taxon>Providencia</taxon>
    </lineage>
</organism>
<dbReference type="EMBL" id="UGTZ01000001">
    <property type="protein sequence ID" value="SUC30459.1"/>
    <property type="molecule type" value="Genomic_DNA"/>
</dbReference>
<dbReference type="Pfam" id="PF00180">
    <property type="entry name" value="Iso_dh"/>
    <property type="match status" value="1"/>
</dbReference>
<evidence type="ECO:0000256" key="5">
    <source>
        <dbReference type="ARBA" id="ARBA00023002"/>
    </source>
</evidence>
<dbReference type="PANTHER" id="PTHR42979">
    <property type="entry name" value="3-ISOPROPYLMALATE DEHYDROGENASE"/>
    <property type="match status" value="1"/>
</dbReference>
<dbReference type="GO" id="GO:0005829">
    <property type="term" value="C:cytosol"/>
    <property type="evidence" value="ECO:0007669"/>
    <property type="project" value="TreeGrafter"/>
</dbReference>
<evidence type="ECO:0000256" key="4">
    <source>
        <dbReference type="ARBA" id="ARBA00022842"/>
    </source>
</evidence>
<dbReference type="PANTHER" id="PTHR42979:SF1">
    <property type="entry name" value="3-ISOPROPYLMALATE DEHYDROGENASE"/>
    <property type="match status" value="1"/>
</dbReference>
<evidence type="ECO:0000256" key="7">
    <source>
        <dbReference type="ARBA" id="ARBA00023304"/>
    </source>
</evidence>
<proteinExistence type="predicted"/>
<keyword evidence="4" id="KW-0460">Magnesium</keyword>
<dbReference type="GO" id="GO:0003862">
    <property type="term" value="F:3-isopropylmalate dehydrogenase activity"/>
    <property type="evidence" value="ECO:0007669"/>
    <property type="project" value="UniProtKB-EC"/>
</dbReference>
<keyword evidence="1" id="KW-0432">Leucine biosynthesis</keyword>
<dbReference type="EC" id="1.1.1.85" evidence="9"/>
<dbReference type="SUPFAM" id="SSF53659">
    <property type="entry name" value="Isocitrate/Isopropylmalate dehydrogenase-like"/>
    <property type="match status" value="1"/>
</dbReference>
<evidence type="ECO:0000256" key="1">
    <source>
        <dbReference type="ARBA" id="ARBA00022430"/>
    </source>
</evidence>
<keyword evidence="7" id="KW-0100">Branched-chain amino acid biosynthesis</keyword>
<reference evidence="9 10" key="1">
    <citation type="submission" date="2018-06" db="EMBL/GenBank/DDBJ databases">
        <authorList>
            <consortium name="Pathogen Informatics"/>
            <person name="Doyle S."/>
        </authorList>
    </citation>
    <scope>NUCLEOTIDE SEQUENCE [LARGE SCALE GENOMIC DNA]</scope>
    <source>
        <strain evidence="9 10">NCTC11801</strain>
    </source>
</reference>
<feature type="domain" description="Isopropylmalate dehydrogenase-like" evidence="8">
    <location>
        <begin position="1"/>
        <end position="77"/>
    </location>
</feature>
<evidence type="ECO:0000256" key="6">
    <source>
        <dbReference type="ARBA" id="ARBA00023027"/>
    </source>
</evidence>
<evidence type="ECO:0000259" key="8">
    <source>
        <dbReference type="Pfam" id="PF00180"/>
    </source>
</evidence>
<dbReference type="InterPro" id="IPR004429">
    <property type="entry name" value="Isopropylmalate_DH"/>
</dbReference>
<keyword evidence="5 9" id="KW-0560">Oxidoreductase</keyword>
<keyword evidence="2" id="KW-0028">Amino-acid biosynthesis</keyword>
<evidence type="ECO:0000313" key="10">
    <source>
        <dbReference type="Proteomes" id="UP000254208"/>
    </source>
</evidence>
<evidence type="ECO:0000313" key="9">
    <source>
        <dbReference type="EMBL" id="SUC30459.1"/>
    </source>
</evidence>
<dbReference type="InterPro" id="IPR024084">
    <property type="entry name" value="IsoPropMal-DH-like_dom"/>
</dbReference>
<dbReference type="Gene3D" id="3.40.718.10">
    <property type="entry name" value="Isopropylmalate Dehydrogenase"/>
    <property type="match status" value="1"/>
</dbReference>
<accession>A0A379FNX7</accession>
<name>A0A379FNX7_PRORE</name>
<dbReference type="AlphaFoldDB" id="A0A379FNX7"/>